<evidence type="ECO:0000256" key="1">
    <source>
        <dbReference type="ARBA" id="ARBA00004651"/>
    </source>
</evidence>
<comment type="caution">
    <text evidence="10">The sequence shown here is derived from an EMBL/GenBank/DDBJ whole genome shotgun (WGS) entry which is preliminary data.</text>
</comment>
<dbReference type="InterPro" id="IPR047817">
    <property type="entry name" value="ABC2_TM_bact-type"/>
</dbReference>
<name>A0A4S3KHI4_9GAMM</name>
<feature type="transmembrane region" description="Helical" evidence="8">
    <location>
        <begin position="183"/>
        <end position="205"/>
    </location>
</feature>
<evidence type="ECO:0000256" key="2">
    <source>
        <dbReference type="ARBA" id="ARBA00007783"/>
    </source>
</evidence>
<reference evidence="10 11" key="1">
    <citation type="submission" date="2017-02" db="EMBL/GenBank/DDBJ databases">
        <title>Whole genome sequencing of Metallibacterium scheffleri DSM 24874 (T).</title>
        <authorList>
            <person name="Kumar S."/>
            <person name="Patil P."/>
            <person name="Patil P.B."/>
        </authorList>
    </citation>
    <scope>NUCLEOTIDE SEQUENCE [LARGE SCALE GENOMIC DNA]</scope>
    <source>
        <strain evidence="10 11">DSM 24874</strain>
    </source>
</reference>
<feature type="transmembrane region" description="Helical" evidence="8">
    <location>
        <begin position="21"/>
        <end position="41"/>
    </location>
</feature>
<feature type="transmembrane region" description="Helical" evidence="8">
    <location>
        <begin position="296"/>
        <end position="315"/>
    </location>
</feature>
<keyword evidence="6 8" id="KW-1133">Transmembrane helix</keyword>
<dbReference type="Proteomes" id="UP000307749">
    <property type="component" value="Unassembled WGS sequence"/>
</dbReference>
<evidence type="ECO:0000256" key="4">
    <source>
        <dbReference type="ARBA" id="ARBA00022475"/>
    </source>
</evidence>
<accession>A0A4S3KHI4</accession>
<dbReference type="PANTHER" id="PTHR30294">
    <property type="entry name" value="MEMBRANE COMPONENT OF ABC TRANSPORTER YHHJ-RELATED"/>
    <property type="match status" value="1"/>
</dbReference>
<dbReference type="AlphaFoldDB" id="A0A4S3KHI4"/>
<evidence type="ECO:0000313" key="11">
    <source>
        <dbReference type="Proteomes" id="UP000307749"/>
    </source>
</evidence>
<keyword evidence="4" id="KW-1003">Cell membrane</keyword>
<evidence type="ECO:0000313" key="10">
    <source>
        <dbReference type="EMBL" id="THD08133.1"/>
    </source>
</evidence>
<dbReference type="InterPro" id="IPR013525">
    <property type="entry name" value="ABC2_TM"/>
</dbReference>
<dbReference type="OrthoDB" id="9808686at2"/>
<dbReference type="Pfam" id="PF12698">
    <property type="entry name" value="ABC2_membrane_3"/>
    <property type="match status" value="1"/>
</dbReference>
<dbReference type="STRING" id="993689.GCA_002077135_02275"/>
<keyword evidence="7 8" id="KW-0472">Membrane</keyword>
<evidence type="ECO:0000256" key="6">
    <source>
        <dbReference type="ARBA" id="ARBA00022989"/>
    </source>
</evidence>
<evidence type="ECO:0000256" key="7">
    <source>
        <dbReference type="ARBA" id="ARBA00023136"/>
    </source>
</evidence>
<dbReference type="GO" id="GO:0140359">
    <property type="term" value="F:ABC-type transporter activity"/>
    <property type="evidence" value="ECO:0007669"/>
    <property type="project" value="InterPro"/>
</dbReference>
<dbReference type="Gene3D" id="3.40.1710.10">
    <property type="entry name" value="abc type-2 transporter like domain"/>
    <property type="match status" value="1"/>
</dbReference>
<dbReference type="PROSITE" id="PS51012">
    <property type="entry name" value="ABC_TM2"/>
    <property type="match status" value="1"/>
</dbReference>
<organism evidence="10 11">
    <name type="scientific">Metallibacterium scheffleri</name>
    <dbReference type="NCBI Taxonomy" id="993689"/>
    <lineage>
        <taxon>Bacteria</taxon>
        <taxon>Pseudomonadati</taxon>
        <taxon>Pseudomonadota</taxon>
        <taxon>Gammaproteobacteria</taxon>
        <taxon>Lysobacterales</taxon>
        <taxon>Rhodanobacteraceae</taxon>
        <taxon>Metallibacterium</taxon>
    </lineage>
</organism>
<feature type="transmembrane region" description="Helical" evidence="8">
    <location>
        <begin position="235"/>
        <end position="254"/>
    </location>
</feature>
<keyword evidence="3" id="KW-0813">Transport</keyword>
<dbReference type="RefSeq" id="WP_081127811.1">
    <property type="nucleotide sequence ID" value="NZ_LDOS01000002.1"/>
</dbReference>
<comment type="similarity">
    <text evidence="2">Belongs to the ABC-2 integral membrane protein family.</text>
</comment>
<dbReference type="EMBL" id="MWQO01000052">
    <property type="protein sequence ID" value="THD08133.1"/>
    <property type="molecule type" value="Genomic_DNA"/>
</dbReference>
<sequence>MNLRRLLAMAYKEALQIWRDPRSLAIALLMPLMQMGLLGYGVSLDIKHVPMCMYDQENSQISRSIVNAFDAGGWFSISKVPHSQAGIRNAMNRGDCIAAVVIPVDFSRTLATTGTANIQAVFDATDVNTTNIALGYIQGVVAQVNARIQTQWAAAHGVQPSQLGQVDLQPSTWFNETLDSRNFIIPGVVAVILALVGAQLTSLTVSREWERGTMEQLISTPVTALEVMLGKLTPYFIIGMVDAAICLSLAVFWFDVPFHGTLLTLFAATALFSLVILGIGYLISVRIRSQLGASQIALYVTLLPTTLLSGYTFPIDQMPAPIQTLTLIVYPRYYVTILRGIFLKGSGILDLWQPLSGLVIFAVIIIWLAARAFHKRLD</sequence>
<evidence type="ECO:0000256" key="8">
    <source>
        <dbReference type="SAM" id="Phobius"/>
    </source>
</evidence>
<dbReference type="PANTHER" id="PTHR30294:SF29">
    <property type="entry name" value="MULTIDRUG ABC TRANSPORTER PERMEASE YBHS-RELATED"/>
    <property type="match status" value="1"/>
</dbReference>
<feature type="domain" description="ABC transmembrane type-2" evidence="9">
    <location>
        <begin position="134"/>
        <end position="376"/>
    </location>
</feature>
<feature type="transmembrane region" description="Helical" evidence="8">
    <location>
        <begin position="351"/>
        <end position="370"/>
    </location>
</feature>
<proteinExistence type="inferred from homology"/>
<feature type="transmembrane region" description="Helical" evidence="8">
    <location>
        <begin position="260"/>
        <end position="284"/>
    </location>
</feature>
<keyword evidence="5 8" id="KW-0812">Transmembrane</keyword>
<gene>
    <name evidence="10" type="ORF">B1806_13830</name>
</gene>
<dbReference type="InterPro" id="IPR051449">
    <property type="entry name" value="ABC-2_transporter_component"/>
</dbReference>
<keyword evidence="11" id="KW-1185">Reference proteome</keyword>
<evidence type="ECO:0000259" key="9">
    <source>
        <dbReference type="PROSITE" id="PS51012"/>
    </source>
</evidence>
<evidence type="ECO:0000256" key="5">
    <source>
        <dbReference type="ARBA" id="ARBA00022692"/>
    </source>
</evidence>
<dbReference type="GO" id="GO:0005886">
    <property type="term" value="C:plasma membrane"/>
    <property type="evidence" value="ECO:0007669"/>
    <property type="project" value="UniProtKB-SubCell"/>
</dbReference>
<protein>
    <submittedName>
        <fullName evidence="10">ABC transporter permease</fullName>
    </submittedName>
</protein>
<comment type="subcellular location">
    <subcellularLocation>
        <location evidence="1">Cell membrane</location>
        <topology evidence="1">Multi-pass membrane protein</topology>
    </subcellularLocation>
</comment>
<evidence type="ECO:0000256" key="3">
    <source>
        <dbReference type="ARBA" id="ARBA00022448"/>
    </source>
</evidence>